<keyword evidence="1" id="KW-0235">DNA replication</keyword>
<evidence type="ECO:0000259" key="2">
    <source>
        <dbReference type="Pfam" id="PF00308"/>
    </source>
</evidence>
<evidence type="ECO:0000256" key="1">
    <source>
        <dbReference type="RuleBase" id="RU004227"/>
    </source>
</evidence>
<dbReference type="InterPro" id="IPR020591">
    <property type="entry name" value="Chromosome_initiator_DnaA-like"/>
</dbReference>
<comment type="caution">
    <text evidence="3">The sequence shown here is derived from an EMBL/GenBank/DDBJ whole genome shotgun (WGS) entry which is preliminary data.</text>
</comment>
<dbReference type="PRINTS" id="PR00051">
    <property type="entry name" value="DNAA"/>
</dbReference>
<dbReference type="SUPFAM" id="SSF52540">
    <property type="entry name" value="P-loop containing nucleoside triphosphate hydrolases"/>
    <property type="match status" value="1"/>
</dbReference>
<accession>A0A1V5ZQX1</accession>
<comment type="similarity">
    <text evidence="1">Belongs to the DnaA family.</text>
</comment>
<dbReference type="GO" id="GO:0005886">
    <property type="term" value="C:plasma membrane"/>
    <property type="evidence" value="ECO:0007669"/>
    <property type="project" value="TreeGrafter"/>
</dbReference>
<proteinExistence type="inferred from homology"/>
<dbReference type="Gene3D" id="3.40.50.300">
    <property type="entry name" value="P-loop containing nucleotide triphosphate hydrolases"/>
    <property type="match status" value="1"/>
</dbReference>
<dbReference type="AlphaFoldDB" id="A0A1V5ZQX1"/>
<dbReference type="Proteomes" id="UP000485621">
    <property type="component" value="Unassembled WGS sequence"/>
</dbReference>
<organism evidence="3">
    <name type="scientific">candidate division CPR1 bacterium ADurb.Bin160</name>
    <dbReference type="NCBI Taxonomy" id="1852826"/>
    <lineage>
        <taxon>Bacteria</taxon>
        <taxon>candidate division CPR1</taxon>
    </lineage>
</organism>
<dbReference type="Pfam" id="PF00308">
    <property type="entry name" value="Bac_DnaA"/>
    <property type="match status" value="1"/>
</dbReference>
<dbReference type="GO" id="GO:0006270">
    <property type="term" value="P:DNA replication initiation"/>
    <property type="evidence" value="ECO:0007669"/>
    <property type="project" value="TreeGrafter"/>
</dbReference>
<dbReference type="GO" id="GO:0003688">
    <property type="term" value="F:DNA replication origin binding"/>
    <property type="evidence" value="ECO:0007669"/>
    <property type="project" value="TreeGrafter"/>
</dbReference>
<gene>
    <name evidence="3" type="primary">dnaA_1</name>
    <name evidence="3" type="ORF">BWY04_00079</name>
</gene>
<protein>
    <submittedName>
        <fullName evidence="3">Chromosomal replication initiator protein DnaA</fullName>
    </submittedName>
</protein>
<dbReference type="InterPro" id="IPR013317">
    <property type="entry name" value="DnaA_dom"/>
</dbReference>
<dbReference type="EMBL" id="MWDB01000001">
    <property type="protein sequence ID" value="OQB42643.1"/>
    <property type="molecule type" value="Genomic_DNA"/>
</dbReference>
<dbReference type="InterPro" id="IPR027417">
    <property type="entry name" value="P-loop_NTPase"/>
</dbReference>
<evidence type="ECO:0000313" key="3">
    <source>
        <dbReference type="EMBL" id="OQB42643.1"/>
    </source>
</evidence>
<name>A0A1V5ZQX1_9BACT</name>
<reference evidence="3" key="1">
    <citation type="submission" date="2017-02" db="EMBL/GenBank/DDBJ databases">
        <title>Delving into the versatile metabolic prowess of the omnipresent phylum Bacteroidetes.</title>
        <authorList>
            <person name="Nobu M.K."/>
            <person name="Mei R."/>
            <person name="Narihiro T."/>
            <person name="Kuroda K."/>
            <person name="Liu W.-T."/>
        </authorList>
    </citation>
    <scope>NUCLEOTIDE SEQUENCE</scope>
    <source>
        <strain evidence="3">ADurb.Bin160</strain>
    </source>
</reference>
<dbReference type="PANTHER" id="PTHR30050:SF2">
    <property type="entry name" value="CHROMOSOMAL REPLICATION INITIATOR PROTEIN DNAA"/>
    <property type="match status" value="1"/>
</dbReference>
<dbReference type="PANTHER" id="PTHR30050">
    <property type="entry name" value="CHROMOSOMAL REPLICATION INITIATOR PROTEIN DNAA"/>
    <property type="match status" value="1"/>
</dbReference>
<sequence>MQAIGNKIMQDDPEKNVIYLPTSKLIDEIVESLKKNKLNTLLSKFNSIDVLLLDDVQFLSGKDKTQEIFHNIFNDFHMNKKQVIISGDRPPKELINIEPRLKSRFGLGLVADIKAPDYETRVAILQSKLEQK</sequence>
<feature type="domain" description="Chromosomal replication initiator protein DnaA ATPAse" evidence="2">
    <location>
        <begin position="1"/>
        <end position="111"/>
    </location>
</feature>